<comment type="caution">
    <text evidence="4">The sequence shown here is derived from an EMBL/GenBank/DDBJ whole genome shotgun (WGS) entry which is preliminary data.</text>
</comment>
<dbReference type="InterPro" id="IPR050706">
    <property type="entry name" value="Cyclic-di-GMP_PDE-like"/>
</dbReference>
<feature type="transmembrane region" description="Helical" evidence="1">
    <location>
        <begin position="16"/>
        <end position="35"/>
    </location>
</feature>
<dbReference type="CDD" id="cd01948">
    <property type="entry name" value="EAL"/>
    <property type="match status" value="1"/>
</dbReference>
<dbReference type="Proteomes" id="UP000755551">
    <property type="component" value="Unassembled WGS sequence"/>
</dbReference>
<dbReference type="PROSITE" id="PS50883">
    <property type="entry name" value="EAL"/>
    <property type="match status" value="1"/>
</dbReference>
<keyword evidence="1" id="KW-1133">Transmembrane helix</keyword>
<accession>A0ABS6MBI4</accession>
<dbReference type="InterPro" id="IPR000160">
    <property type="entry name" value="GGDEF_dom"/>
</dbReference>
<dbReference type="NCBIfam" id="TIGR00254">
    <property type="entry name" value="GGDEF"/>
    <property type="match status" value="1"/>
</dbReference>
<dbReference type="PROSITE" id="PS50887">
    <property type="entry name" value="GGDEF"/>
    <property type="match status" value="1"/>
</dbReference>
<dbReference type="Pfam" id="PF00563">
    <property type="entry name" value="EAL"/>
    <property type="match status" value="1"/>
</dbReference>
<dbReference type="Pfam" id="PF00990">
    <property type="entry name" value="GGDEF"/>
    <property type="match status" value="1"/>
</dbReference>
<feature type="domain" description="GGDEF" evidence="3">
    <location>
        <begin position="361"/>
        <end position="498"/>
    </location>
</feature>
<dbReference type="InterPro" id="IPR001633">
    <property type="entry name" value="EAL_dom"/>
</dbReference>
<keyword evidence="1" id="KW-0472">Membrane</keyword>
<gene>
    <name evidence="4" type="ORF">KTN04_09870</name>
</gene>
<organism evidence="4 5">
    <name type="scientific">Marinobacterium weihaiense</name>
    <dbReference type="NCBI Taxonomy" id="2851016"/>
    <lineage>
        <taxon>Bacteria</taxon>
        <taxon>Pseudomonadati</taxon>
        <taxon>Pseudomonadota</taxon>
        <taxon>Gammaproteobacteria</taxon>
        <taxon>Oceanospirillales</taxon>
        <taxon>Oceanospirillaceae</taxon>
        <taxon>Marinobacterium</taxon>
    </lineage>
</organism>
<dbReference type="RefSeq" id="WP_217335064.1">
    <property type="nucleotide sequence ID" value="NZ_JAHQZT010000010.1"/>
</dbReference>
<evidence type="ECO:0000259" key="2">
    <source>
        <dbReference type="PROSITE" id="PS50883"/>
    </source>
</evidence>
<keyword evidence="5" id="KW-1185">Reference proteome</keyword>
<feature type="domain" description="EAL" evidence="2">
    <location>
        <begin position="508"/>
        <end position="755"/>
    </location>
</feature>
<dbReference type="EMBL" id="JAHQZT010000010">
    <property type="protein sequence ID" value="MBV0933644.1"/>
    <property type="molecule type" value="Genomic_DNA"/>
</dbReference>
<dbReference type="SMART" id="SM00052">
    <property type="entry name" value="EAL"/>
    <property type="match status" value="1"/>
</dbReference>
<evidence type="ECO:0000259" key="3">
    <source>
        <dbReference type="PROSITE" id="PS50887"/>
    </source>
</evidence>
<dbReference type="CDD" id="cd01949">
    <property type="entry name" value="GGDEF"/>
    <property type="match status" value="1"/>
</dbReference>
<name>A0ABS6MBI4_9GAMM</name>
<evidence type="ECO:0000313" key="4">
    <source>
        <dbReference type="EMBL" id="MBV0933644.1"/>
    </source>
</evidence>
<dbReference type="PANTHER" id="PTHR33121">
    <property type="entry name" value="CYCLIC DI-GMP PHOSPHODIESTERASE PDEF"/>
    <property type="match status" value="1"/>
</dbReference>
<reference evidence="4 5" key="1">
    <citation type="submission" date="2021-06" db="EMBL/GenBank/DDBJ databases">
        <title>Bacterium isolated from marine sediment.</title>
        <authorList>
            <person name="Zhu K.-L."/>
            <person name="Du Z.-J."/>
            <person name="Liang Q.-Y."/>
        </authorList>
    </citation>
    <scope>NUCLEOTIDE SEQUENCE [LARGE SCALE GENOMIC DNA]</scope>
    <source>
        <strain evidence="4 5">A346</strain>
    </source>
</reference>
<dbReference type="PANTHER" id="PTHR33121:SF71">
    <property type="entry name" value="OXYGEN SENSOR PROTEIN DOSP"/>
    <property type="match status" value="1"/>
</dbReference>
<evidence type="ECO:0000313" key="5">
    <source>
        <dbReference type="Proteomes" id="UP000755551"/>
    </source>
</evidence>
<keyword evidence="1" id="KW-0812">Transmembrane</keyword>
<protein>
    <submittedName>
        <fullName evidence="4">EAL domain-containing protein</fullName>
    </submittedName>
</protein>
<dbReference type="SMART" id="SM00267">
    <property type="entry name" value="GGDEF"/>
    <property type="match status" value="1"/>
</dbReference>
<evidence type="ECO:0000256" key="1">
    <source>
        <dbReference type="SAM" id="Phobius"/>
    </source>
</evidence>
<proteinExistence type="predicted"/>
<sequence length="770" mass="87428">MKFPQFKYSDHSSKQTVLTSILFLGLTSWAIFWFYTHAMFATTEQPLKAQVREQVLYRFDNTLNQINQRTRKLEQHASLLASLWLDNPPEVALSRWQDALGQTLGWSEGLAGGSIHARWNERQVTYSLHGTDGQVQRRTDELPPVWLQQMPDHLLQNSGKDQFWWSPMHAHADTDEQVITLAKPLLTAEGRVVGLLTLDWRVQTLLAQAGDAEATDGSLVWLTDALDRLQTPTYFDERRDYARALVQRAQQQLPRRVFVTDFEHQPLDYPEHPAELFVAPLDNGLSLTLAVPMADLNAPLTNLKADYRSNLITLGLAIALLTLLGLSQLVPALRGLRVSSLDSLTGLPNRSRLLQDLERDSSVSLVLVNLDRFREVNGLFGDDCGDLILKEVTLRMQSFLSSDENRGGRLYRVQGDEFAIALPRRRPEMVQAQLEQILNFIRQTPIHWQNHEIGLSATVSAAVPWHEVPREHSLYIHAREAMREAREKGLHCRVYDGSEPLEQSFEYNQKWAGKLRDALDSEGLVAWFQPILNNTTGRIDKYECLVRMLGDNGEIISPGKFLDVAGKLRLDGHITRVMVDKCMTRFADSPLQFSINLSYTDLQSEELTHFILQRLDETGVGPRVIFELLESASIENYDQVRAFVNEVKKRGCRIAIDDFGTGYSNFEHLLQLQVDIIKIDGSLIRNLDKDANSRRVTRGIVGLARSMKIETVAEFVHSREVQMEVLRLGISFSQGELISMPQPEPTVEVSSELTRLSYSGRSRARTLEQA</sequence>
<dbReference type="CDD" id="cd18773">
    <property type="entry name" value="PDC1_HK_sensor"/>
    <property type="match status" value="1"/>
</dbReference>
<feature type="transmembrane region" description="Helical" evidence="1">
    <location>
        <begin position="311"/>
        <end position="330"/>
    </location>
</feature>